<keyword evidence="3" id="KW-1185">Reference proteome</keyword>
<proteinExistence type="predicted"/>
<evidence type="ECO:0000313" key="2">
    <source>
        <dbReference type="EMBL" id="USR92264.1"/>
    </source>
</evidence>
<keyword evidence="1" id="KW-1133">Transmembrane helix</keyword>
<dbReference type="EMBL" id="CP098611">
    <property type="protein sequence ID" value="USR92264.1"/>
    <property type="molecule type" value="Genomic_DNA"/>
</dbReference>
<dbReference type="RefSeq" id="WP_252664347.1">
    <property type="nucleotide sequence ID" value="NZ_CP098611.1"/>
</dbReference>
<evidence type="ECO:0000313" key="3">
    <source>
        <dbReference type="Proteomes" id="UP001056708"/>
    </source>
</evidence>
<feature type="transmembrane region" description="Helical" evidence="1">
    <location>
        <begin position="235"/>
        <end position="253"/>
    </location>
</feature>
<gene>
    <name evidence="2" type="ORF">NEA10_05955</name>
</gene>
<name>A0ABY5ASR4_9CYAN</name>
<accession>A0ABY5ASR4</accession>
<feature type="transmembrane region" description="Helical" evidence="1">
    <location>
        <begin position="181"/>
        <end position="199"/>
    </location>
</feature>
<feature type="transmembrane region" description="Helical" evidence="1">
    <location>
        <begin position="12"/>
        <end position="32"/>
    </location>
</feature>
<keyword evidence="1" id="KW-0472">Membrane</keyword>
<sequence length="723" mass="81138">MKPISITIQPERIIQVACGLITLYLFFAFFPLPRAIDIGLDPSWKYGISQLAENNVIFGEDIIFTYGAFGYLVRGAVLESNFWDIFIFKTLVHGLLFAVTIWRIIKSKTVLEQLAIAISVSFPYLISDFYEALQTEYQTLYIIVILLSFREIWQGKNAHYWAIGIGAVGGFLLHSKVSMGLQASVSLFIFFAIQVLLGFRSRLGIRKNILLLLDSQLATASTAFLFLRVETLTNWLNLLLALVISVLIAVAVLPKLLKSHPHLTPICQFTPRILYGLSLTAIILLSSPSLLDYLEGYSHITAGYSGGMSYIGSSTELAVVFLELLGLIGLLCLVAKDGNPSFSAAMVLLILLTFKHGFVRQGAHGLRFVFSMPLIFALCTLQIRPGFWQKFAYGFHLYSLILCLGFHHYYTNLFSDYYHTNLIRPLTPALVAEKFTYFWNPASLKADLLAQSDENLQAVTLPPTVREVIGSQSVDIIPREISMVAANGLNWKPRPVFQSQAAYTPYLDNANRDSLANEPRDILLYNFHTVDARHPFFDAPATAFHYICHYGISPQVPELVQLPALPNLMVLEPLTQSRCGPQQSQRELSVVWNDFAQITPEDGELVRASIRIEHSVWGRLAKSLFRVPPVKITVRDLAGEERDYRILVANAEGGVWLSHLPRHDGEAFELFQGQLPPRTYSFKFSTLNTSLFQPRIHVTLTGYGLGEFQERAARHGEISHVGN</sequence>
<organism evidence="2 3">
    <name type="scientific">Phormidium yuhuli AB48</name>
    <dbReference type="NCBI Taxonomy" id="2940671"/>
    <lineage>
        <taxon>Bacteria</taxon>
        <taxon>Bacillati</taxon>
        <taxon>Cyanobacteriota</taxon>
        <taxon>Cyanophyceae</taxon>
        <taxon>Oscillatoriophycideae</taxon>
        <taxon>Oscillatoriales</taxon>
        <taxon>Oscillatoriaceae</taxon>
        <taxon>Phormidium</taxon>
        <taxon>Phormidium yuhuli</taxon>
    </lineage>
</organism>
<dbReference type="Proteomes" id="UP001056708">
    <property type="component" value="Chromosome"/>
</dbReference>
<feature type="transmembrane region" description="Helical" evidence="1">
    <location>
        <begin position="342"/>
        <end position="359"/>
    </location>
</feature>
<feature type="transmembrane region" description="Helical" evidence="1">
    <location>
        <begin position="311"/>
        <end position="335"/>
    </location>
</feature>
<reference evidence="2" key="1">
    <citation type="submission" date="2022-06" db="EMBL/GenBank/DDBJ databases">
        <title>Genome sequence of Phormidium yuhuli AB48 isolated from an industrial photobioreactor environment.</title>
        <authorList>
            <person name="Qiu Y."/>
            <person name="Noonan A.J.C."/>
            <person name="Dofher K."/>
            <person name="Koch M."/>
            <person name="Kieft B."/>
            <person name="Lin X."/>
            <person name="Ziels R.M."/>
            <person name="Hallam S.J."/>
        </authorList>
    </citation>
    <scope>NUCLEOTIDE SEQUENCE</scope>
    <source>
        <strain evidence="2">AB48</strain>
    </source>
</reference>
<protein>
    <recommendedName>
        <fullName evidence="4">Glycosyltransferase RgtA/B/C/D-like domain-containing protein</fullName>
    </recommendedName>
</protein>
<feature type="transmembrane region" description="Helical" evidence="1">
    <location>
        <begin position="273"/>
        <end position="291"/>
    </location>
</feature>
<feature type="transmembrane region" description="Helical" evidence="1">
    <location>
        <begin position="365"/>
        <end position="384"/>
    </location>
</feature>
<evidence type="ECO:0008006" key="4">
    <source>
        <dbReference type="Google" id="ProtNLM"/>
    </source>
</evidence>
<evidence type="ECO:0000256" key="1">
    <source>
        <dbReference type="SAM" id="Phobius"/>
    </source>
</evidence>
<keyword evidence="1" id="KW-0812">Transmembrane</keyword>
<feature type="transmembrane region" description="Helical" evidence="1">
    <location>
        <begin position="82"/>
        <end position="102"/>
    </location>
</feature>